<feature type="compositionally biased region" description="Acidic residues" evidence="1">
    <location>
        <begin position="289"/>
        <end position="305"/>
    </location>
</feature>
<dbReference type="EMBL" id="JACAZI010000001">
    <property type="protein sequence ID" value="KAF7371769.1"/>
    <property type="molecule type" value="Genomic_DNA"/>
</dbReference>
<comment type="caution">
    <text evidence="2">The sequence shown here is derived from an EMBL/GenBank/DDBJ whole genome shotgun (WGS) entry which is preliminary data.</text>
</comment>
<feature type="region of interest" description="Disordered" evidence="1">
    <location>
        <begin position="1"/>
        <end position="20"/>
    </location>
</feature>
<accession>A0A8H7DDS7</accession>
<dbReference type="Proteomes" id="UP000620124">
    <property type="component" value="Unassembled WGS sequence"/>
</dbReference>
<proteinExistence type="predicted"/>
<evidence type="ECO:0000313" key="2">
    <source>
        <dbReference type="EMBL" id="KAF7371769.1"/>
    </source>
</evidence>
<sequence length="305" mass="34442">MMALSLESSSHGSLPVPQSSPLKVMSSMIIDYLDYQKLQAEPCEDDDELPTPAPSLETPYFVRAAVDSLSATSGSFLTTSSPLKASSAPPMYKPFTISPMKPASRYAELLERPVQSAREQELVDALRESDNRDTNRKRAMVEMQAGVILSGMYASRAQTQLQAQETKKSRRKGKRKMGDGKAKYFTADEFFQLALDDERREKEEEEGKEQRKAARDAHGLRLAAWKKGNERIRERNEVKKVTFAADLAAWEVEKQEAKQEKRKVGWEKPKWKDYSPEVLLVRPTKADKDDDEDDEDSENGSDAVD</sequence>
<feature type="region of interest" description="Disordered" evidence="1">
    <location>
        <begin position="199"/>
        <end position="222"/>
    </location>
</feature>
<reference evidence="2" key="1">
    <citation type="submission" date="2020-05" db="EMBL/GenBank/DDBJ databases">
        <title>Mycena genomes resolve the evolution of fungal bioluminescence.</title>
        <authorList>
            <person name="Tsai I.J."/>
        </authorList>
    </citation>
    <scope>NUCLEOTIDE SEQUENCE</scope>
    <source>
        <strain evidence="2">CCC161011</strain>
    </source>
</reference>
<name>A0A8H7DDS7_9AGAR</name>
<organism evidence="2 3">
    <name type="scientific">Mycena venus</name>
    <dbReference type="NCBI Taxonomy" id="2733690"/>
    <lineage>
        <taxon>Eukaryota</taxon>
        <taxon>Fungi</taxon>
        <taxon>Dikarya</taxon>
        <taxon>Basidiomycota</taxon>
        <taxon>Agaricomycotina</taxon>
        <taxon>Agaricomycetes</taxon>
        <taxon>Agaricomycetidae</taxon>
        <taxon>Agaricales</taxon>
        <taxon>Marasmiineae</taxon>
        <taxon>Mycenaceae</taxon>
        <taxon>Mycena</taxon>
    </lineage>
</organism>
<feature type="region of interest" description="Disordered" evidence="1">
    <location>
        <begin position="277"/>
        <end position="305"/>
    </location>
</feature>
<keyword evidence="3" id="KW-1185">Reference proteome</keyword>
<gene>
    <name evidence="2" type="ORF">MVEN_00033500</name>
</gene>
<feature type="region of interest" description="Disordered" evidence="1">
    <location>
        <begin position="160"/>
        <end position="179"/>
    </location>
</feature>
<dbReference type="OrthoDB" id="2917041at2759"/>
<evidence type="ECO:0000313" key="3">
    <source>
        <dbReference type="Proteomes" id="UP000620124"/>
    </source>
</evidence>
<protein>
    <submittedName>
        <fullName evidence="2">Centromere protein B</fullName>
    </submittedName>
</protein>
<feature type="compositionally biased region" description="Basic and acidic residues" evidence="1">
    <location>
        <begin position="208"/>
        <end position="219"/>
    </location>
</feature>
<dbReference type="AlphaFoldDB" id="A0A8H7DDS7"/>
<evidence type="ECO:0000256" key="1">
    <source>
        <dbReference type="SAM" id="MobiDB-lite"/>
    </source>
</evidence>